<evidence type="ECO:0000256" key="1">
    <source>
        <dbReference type="ARBA" id="ARBA00001917"/>
    </source>
</evidence>
<evidence type="ECO:0000256" key="3">
    <source>
        <dbReference type="ARBA" id="ARBA00022643"/>
    </source>
</evidence>
<feature type="compositionally biased region" description="Basic and acidic residues" evidence="5">
    <location>
        <begin position="1"/>
        <end position="23"/>
    </location>
</feature>
<sequence>MADKMQRNPHPDFKKVESSRPDFDTTSSPSYTKTPSPSWKMGQGANSLDPPSSASASHTSIDPYDRGRPAAFNYKLLISSIVPRPIAFVSTCAADGSSANLAPFSYFNMLNHDPPLFVVGLSAAAAGSAKDTLRNLTDAGECVVNIISEAYVEAANAAAVNAPYGVDEWAVSGLHPASDCETVRPARVREAVFSIEAKVDTIKHYDSRANPGRRSGTVVILEGLRFWVRDDAVNEEKSLVDINVLRPVGRLGGITYTRANNLFELPRFDWENDLGGEEGYKKIQEAYGKGADSTK</sequence>
<organism evidence="7 8">
    <name type="scientific">Geosmithia morbida</name>
    <dbReference type="NCBI Taxonomy" id="1094350"/>
    <lineage>
        <taxon>Eukaryota</taxon>
        <taxon>Fungi</taxon>
        <taxon>Dikarya</taxon>
        <taxon>Ascomycota</taxon>
        <taxon>Pezizomycotina</taxon>
        <taxon>Sordariomycetes</taxon>
        <taxon>Hypocreomycetidae</taxon>
        <taxon>Hypocreales</taxon>
        <taxon>Bionectriaceae</taxon>
        <taxon>Geosmithia</taxon>
    </lineage>
</organism>
<dbReference type="EMBL" id="JAANYQ010000027">
    <property type="protein sequence ID" value="KAF4119279.1"/>
    <property type="molecule type" value="Genomic_DNA"/>
</dbReference>
<dbReference type="OrthoDB" id="10250990at2759"/>
<name>A0A9P4YQP8_9HYPO</name>
<evidence type="ECO:0000256" key="5">
    <source>
        <dbReference type="SAM" id="MobiDB-lite"/>
    </source>
</evidence>
<dbReference type="SUPFAM" id="SSF50475">
    <property type="entry name" value="FMN-binding split barrel"/>
    <property type="match status" value="1"/>
</dbReference>
<dbReference type="GeneID" id="55971026"/>
<evidence type="ECO:0000313" key="7">
    <source>
        <dbReference type="EMBL" id="KAF4119279.1"/>
    </source>
</evidence>
<keyword evidence="3" id="KW-0288">FMN</keyword>
<evidence type="ECO:0000313" key="8">
    <source>
        <dbReference type="Proteomes" id="UP000749293"/>
    </source>
</evidence>
<accession>A0A9P4YQP8</accession>
<evidence type="ECO:0000256" key="2">
    <source>
        <dbReference type="ARBA" id="ARBA00022630"/>
    </source>
</evidence>
<dbReference type="Pfam" id="PF01613">
    <property type="entry name" value="Flavin_Reduct"/>
    <property type="match status" value="1"/>
</dbReference>
<dbReference type="Proteomes" id="UP000749293">
    <property type="component" value="Unassembled WGS sequence"/>
</dbReference>
<comment type="caution">
    <text evidence="7">The sequence shown here is derived from an EMBL/GenBank/DDBJ whole genome shotgun (WGS) entry which is preliminary data.</text>
</comment>
<dbReference type="RefSeq" id="XP_035317931.1">
    <property type="nucleotide sequence ID" value="XM_035466772.1"/>
</dbReference>
<feature type="compositionally biased region" description="Low complexity" evidence="5">
    <location>
        <begin position="25"/>
        <end position="38"/>
    </location>
</feature>
<comment type="similarity">
    <text evidence="4">Belongs to the flavoredoxin family.</text>
</comment>
<reference evidence="7" key="1">
    <citation type="submission" date="2020-03" db="EMBL/GenBank/DDBJ databases">
        <title>Site-based positive gene gene selection in Geosmithia morbida across the United States reveals a broad range of putative effectors and factors for local host and environmental adapation.</title>
        <authorList>
            <person name="Onufrak A."/>
            <person name="Murdoch R.W."/>
            <person name="Gazis R."/>
            <person name="Huff M."/>
            <person name="Staton M."/>
            <person name="Klingeman W."/>
            <person name="Hadziabdic D."/>
        </authorList>
    </citation>
    <scope>NUCLEOTIDE SEQUENCE</scope>
    <source>
        <strain evidence="7">1262</strain>
    </source>
</reference>
<proteinExistence type="inferred from homology"/>
<dbReference type="GO" id="GO:0010181">
    <property type="term" value="F:FMN binding"/>
    <property type="evidence" value="ECO:0007669"/>
    <property type="project" value="InterPro"/>
</dbReference>
<dbReference type="SMART" id="SM00903">
    <property type="entry name" value="Flavin_Reduct"/>
    <property type="match status" value="1"/>
</dbReference>
<dbReference type="Gene3D" id="2.30.110.10">
    <property type="entry name" value="Electron Transport, Fmn-binding Protein, Chain A"/>
    <property type="match status" value="1"/>
</dbReference>
<protein>
    <submittedName>
        <fullName evidence="7">Flavin Reduct</fullName>
    </submittedName>
</protein>
<evidence type="ECO:0000259" key="6">
    <source>
        <dbReference type="SMART" id="SM00903"/>
    </source>
</evidence>
<keyword evidence="2" id="KW-0285">Flavoprotein</keyword>
<feature type="compositionally biased region" description="Polar residues" evidence="5">
    <location>
        <begin position="44"/>
        <end position="60"/>
    </location>
</feature>
<dbReference type="PANTHER" id="PTHR33798:SF5">
    <property type="entry name" value="FLAVIN REDUCTASE LIKE DOMAIN-CONTAINING PROTEIN"/>
    <property type="match status" value="1"/>
</dbReference>
<dbReference type="PANTHER" id="PTHR33798">
    <property type="entry name" value="FLAVOPROTEIN OXYGENASE"/>
    <property type="match status" value="1"/>
</dbReference>
<comment type="cofactor">
    <cofactor evidence="1">
        <name>FMN</name>
        <dbReference type="ChEBI" id="CHEBI:58210"/>
    </cofactor>
</comment>
<evidence type="ECO:0000256" key="4">
    <source>
        <dbReference type="ARBA" id="ARBA00038054"/>
    </source>
</evidence>
<gene>
    <name evidence="7" type="ORF">GMORB2_4798</name>
</gene>
<feature type="region of interest" description="Disordered" evidence="5">
    <location>
        <begin position="1"/>
        <end position="62"/>
    </location>
</feature>
<feature type="domain" description="Flavin reductase like" evidence="6">
    <location>
        <begin position="79"/>
        <end position="241"/>
    </location>
</feature>
<dbReference type="InterPro" id="IPR012349">
    <property type="entry name" value="Split_barrel_FMN-bd"/>
</dbReference>
<dbReference type="InterPro" id="IPR002563">
    <property type="entry name" value="Flavin_Rdtase-like_dom"/>
</dbReference>
<keyword evidence="8" id="KW-1185">Reference proteome</keyword>
<dbReference type="AlphaFoldDB" id="A0A9P4YQP8"/>